<comment type="caution">
    <text evidence="10">The sequence shown here is derived from an EMBL/GenBank/DDBJ whole genome shotgun (WGS) entry which is preliminary data.</text>
</comment>
<keyword evidence="6 8" id="KW-0472">Membrane</keyword>
<dbReference type="PROSITE" id="PS50850">
    <property type="entry name" value="MFS"/>
    <property type="match status" value="1"/>
</dbReference>
<keyword evidence="5 8" id="KW-1133">Transmembrane helix</keyword>
<feature type="transmembrane region" description="Helical" evidence="8">
    <location>
        <begin position="167"/>
        <end position="191"/>
    </location>
</feature>
<keyword evidence="4 8" id="KW-0812">Transmembrane</keyword>
<dbReference type="GO" id="GO:0016020">
    <property type="term" value="C:membrane"/>
    <property type="evidence" value="ECO:0007669"/>
    <property type="project" value="TreeGrafter"/>
</dbReference>
<dbReference type="PANTHER" id="PTHR23514:SF3">
    <property type="entry name" value="BYPASS OF STOP CODON PROTEIN 6"/>
    <property type="match status" value="1"/>
</dbReference>
<evidence type="ECO:0000256" key="3">
    <source>
        <dbReference type="ARBA" id="ARBA00022448"/>
    </source>
</evidence>
<evidence type="ECO:0000313" key="11">
    <source>
        <dbReference type="Proteomes" id="UP000054988"/>
    </source>
</evidence>
<dbReference type="AlphaFoldDB" id="A0A0W0GCK0"/>
<dbReference type="GO" id="GO:0012505">
    <property type="term" value="C:endomembrane system"/>
    <property type="evidence" value="ECO:0007669"/>
    <property type="project" value="UniProtKB-SubCell"/>
</dbReference>
<dbReference type="Gene3D" id="1.20.1250.20">
    <property type="entry name" value="MFS general substrate transporter like domains"/>
    <property type="match status" value="2"/>
</dbReference>
<organism evidence="10 11">
    <name type="scientific">Moniliophthora roreri</name>
    <name type="common">Frosty pod rot fungus</name>
    <name type="synonym">Monilia roreri</name>
    <dbReference type="NCBI Taxonomy" id="221103"/>
    <lineage>
        <taxon>Eukaryota</taxon>
        <taxon>Fungi</taxon>
        <taxon>Dikarya</taxon>
        <taxon>Basidiomycota</taxon>
        <taxon>Agaricomycotina</taxon>
        <taxon>Agaricomycetes</taxon>
        <taxon>Agaricomycetidae</taxon>
        <taxon>Agaricales</taxon>
        <taxon>Marasmiineae</taxon>
        <taxon>Marasmiaceae</taxon>
        <taxon>Moniliophthora</taxon>
    </lineage>
</organism>
<feature type="transmembrane region" description="Helical" evidence="8">
    <location>
        <begin position="203"/>
        <end position="222"/>
    </location>
</feature>
<comment type="subcellular location">
    <subcellularLocation>
        <location evidence="1">Endomembrane system</location>
        <topology evidence="1">Multi-pass membrane protein</topology>
    </subcellularLocation>
</comment>
<evidence type="ECO:0000256" key="6">
    <source>
        <dbReference type="ARBA" id="ARBA00023136"/>
    </source>
</evidence>
<dbReference type="eggNOG" id="ENOG502QU6M">
    <property type="taxonomic scope" value="Eukaryota"/>
</dbReference>
<evidence type="ECO:0000256" key="4">
    <source>
        <dbReference type="ARBA" id="ARBA00022692"/>
    </source>
</evidence>
<keyword evidence="3" id="KW-0813">Transport</keyword>
<feature type="transmembrane region" description="Helical" evidence="8">
    <location>
        <begin position="228"/>
        <end position="250"/>
    </location>
</feature>
<evidence type="ECO:0000256" key="2">
    <source>
        <dbReference type="ARBA" id="ARBA00008335"/>
    </source>
</evidence>
<feature type="transmembrane region" description="Helical" evidence="8">
    <location>
        <begin position="328"/>
        <end position="356"/>
    </location>
</feature>
<feature type="transmembrane region" description="Helical" evidence="8">
    <location>
        <begin position="455"/>
        <end position="474"/>
    </location>
</feature>
<feature type="transmembrane region" description="Helical" evidence="8">
    <location>
        <begin position="391"/>
        <end position="409"/>
    </location>
</feature>
<dbReference type="InterPro" id="IPR011701">
    <property type="entry name" value="MFS"/>
</dbReference>
<feature type="transmembrane region" description="Helical" evidence="8">
    <location>
        <begin position="140"/>
        <end position="161"/>
    </location>
</feature>
<protein>
    <recommendedName>
        <fullName evidence="9">Major facilitator superfamily (MFS) profile domain-containing protein</fullName>
    </recommendedName>
</protein>
<dbReference type="Pfam" id="PF07690">
    <property type="entry name" value="MFS_1"/>
    <property type="match status" value="1"/>
</dbReference>
<dbReference type="InterPro" id="IPR036259">
    <property type="entry name" value="MFS_trans_sf"/>
</dbReference>
<comment type="similarity">
    <text evidence="2">Belongs to the major facilitator superfamily.</text>
</comment>
<feature type="compositionally biased region" description="Basic and acidic residues" evidence="7">
    <location>
        <begin position="31"/>
        <end position="52"/>
    </location>
</feature>
<feature type="domain" description="Major facilitator superfamily (MFS) profile" evidence="9">
    <location>
        <begin position="78"/>
        <end position="480"/>
    </location>
</feature>
<feature type="transmembrane region" description="Helical" evidence="8">
    <location>
        <begin position="286"/>
        <end position="308"/>
    </location>
</feature>
<accession>A0A0W0GCK0</accession>
<name>A0A0W0GCK0_MONRR</name>
<proteinExistence type="inferred from homology"/>
<evidence type="ECO:0000256" key="5">
    <source>
        <dbReference type="ARBA" id="ARBA00022989"/>
    </source>
</evidence>
<gene>
    <name evidence="10" type="ORF">WG66_1137</name>
</gene>
<dbReference type="Proteomes" id="UP000054988">
    <property type="component" value="Unassembled WGS sequence"/>
</dbReference>
<evidence type="ECO:0000256" key="1">
    <source>
        <dbReference type="ARBA" id="ARBA00004127"/>
    </source>
</evidence>
<evidence type="ECO:0000256" key="7">
    <source>
        <dbReference type="SAM" id="MobiDB-lite"/>
    </source>
</evidence>
<dbReference type="SUPFAM" id="SSF103473">
    <property type="entry name" value="MFS general substrate transporter"/>
    <property type="match status" value="1"/>
</dbReference>
<dbReference type="EMBL" id="LATX01000425">
    <property type="protein sequence ID" value="KTB46275.1"/>
    <property type="molecule type" value="Genomic_DNA"/>
</dbReference>
<evidence type="ECO:0000259" key="9">
    <source>
        <dbReference type="PROSITE" id="PS50850"/>
    </source>
</evidence>
<sequence length="482" mass="52228">MFDMTQQAKLEAFSLGPVPPRPSESGVSVRSKYEETQSPRRLVNEHIPHSSVDEPPTERPAQINSDQIKYQMRRARFQLASLFWSMFLAGWNDATTGPLLPRLQEFYKVNDTIVSLIFVFACVGFVAGACLIVPLFNKFGFGKIIVVGAVTHMTASGLQSARPPFPVFVLAYVLGGIAISVQDAGASAYVANIKDNAETKMGLLHAAYGVGALCAPLVATQFAQLEQWSFHFLCTLGIGFFASIALSFTFRFKSQEECLADIGQHPESGSENERSSFKHILTQRRVHLLAVFILVYVGVEVTIGGWIVTYVIRLRDGGPNSGYISSGFFAGLTLGRVILLWLNAKASGLLLIFTSYSNIHQIGERRVMYLYAMLAIGLELVVWLVPSLIGGGVAISLVGLLLGPMYPIALNHAGRILPRWLLTGAVGWICGFGKSGAAVVPFMTGVLAGNFGIGSLQPLLVAMMTAMIVLWALVPGGPRKVD</sequence>
<feature type="transmembrane region" description="Helical" evidence="8">
    <location>
        <begin position="421"/>
        <end position="443"/>
    </location>
</feature>
<feature type="transmembrane region" description="Helical" evidence="8">
    <location>
        <begin position="75"/>
        <end position="92"/>
    </location>
</feature>
<dbReference type="InterPro" id="IPR051788">
    <property type="entry name" value="MFS_Transporter"/>
</dbReference>
<feature type="transmembrane region" description="Helical" evidence="8">
    <location>
        <begin position="112"/>
        <end position="133"/>
    </location>
</feature>
<evidence type="ECO:0000313" key="10">
    <source>
        <dbReference type="EMBL" id="KTB46275.1"/>
    </source>
</evidence>
<dbReference type="PANTHER" id="PTHR23514">
    <property type="entry name" value="BYPASS OF STOP CODON PROTEIN 6"/>
    <property type="match status" value="1"/>
</dbReference>
<feature type="region of interest" description="Disordered" evidence="7">
    <location>
        <begin position="12"/>
        <end position="63"/>
    </location>
</feature>
<reference evidence="10 11" key="1">
    <citation type="submission" date="2015-12" db="EMBL/GenBank/DDBJ databases">
        <title>Draft genome sequence of Moniliophthora roreri, the causal agent of frosty pod rot of cacao.</title>
        <authorList>
            <person name="Aime M.C."/>
            <person name="Diaz-Valderrama J.R."/>
            <person name="Kijpornyongpan T."/>
            <person name="Phillips-Mora W."/>
        </authorList>
    </citation>
    <scope>NUCLEOTIDE SEQUENCE [LARGE SCALE GENOMIC DNA]</scope>
    <source>
        <strain evidence="10 11">MCA 2952</strain>
    </source>
</reference>
<dbReference type="GO" id="GO:0022857">
    <property type="term" value="F:transmembrane transporter activity"/>
    <property type="evidence" value="ECO:0007669"/>
    <property type="project" value="InterPro"/>
</dbReference>
<dbReference type="InterPro" id="IPR020846">
    <property type="entry name" value="MFS_dom"/>
</dbReference>
<evidence type="ECO:0000256" key="8">
    <source>
        <dbReference type="SAM" id="Phobius"/>
    </source>
</evidence>